<dbReference type="PANTHER" id="PTHR43448">
    <property type="entry name" value="PROTOHEME IX FARNESYLTRANSFERASE, MITOCHONDRIAL"/>
    <property type="match status" value="1"/>
</dbReference>
<dbReference type="Proteomes" id="UP001177140">
    <property type="component" value="Unassembled WGS sequence"/>
</dbReference>
<dbReference type="InterPro" id="IPR044878">
    <property type="entry name" value="UbiA_sf"/>
</dbReference>
<feature type="transmembrane region" description="Helical" evidence="8">
    <location>
        <begin position="189"/>
        <end position="210"/>
    </location>
</feature>
<gene>
    <name evidence="9" type="ORF">MKW94_005311</name>
</gene>
<evidence type="ECO:0000256" key="5">
    <source>
        <dbReference type="ARBA" id="ARBA00023133"/>
    </source>
</evidence>
<dbReference type="GO" id="GO:0005739">
    <property type="term" value="C:mitochondrion"/>
    <property type="evidence" value="ECO:0007669"/>
    <property type="project" value="TreeGrafter"/>
</dbReference>
<dbReference type="Pfam" id="PF01040">
    <property type="entry name" value="UbiA"/>
    <property type="match status" value="1"/>
</dbReference>
<comment type="caution">
    <text evidence="9">The sequence shown here is derived from an EMBL/GenBank/DDBJ whole genome shotgun (WGS) entry which is preliminary data.</text>
</comment>
<feature type="transmembrane region" description="Helical" evidence="8">
    <location>
        <begin position="144"/>
        <end position="168"/>
    </location>
</feature>
<dbReference type="AlphaFoldDB" id="A0AA42B2X7"/>
<feature type="transmembrane region" description="Helical" evidence="8">
    <location>
        <begin position="216"/>
        <end position="235"/>
    </location>
</feature>
<keyword evidence="4 8" id="KW-1133">Transmembrane helix</keyword>
<dbReference type="GO" id="GO:0016020">
    <property type="term" value="C:membrane"/>
    <property type="evidence" value="ECO:0007669"/>
    <property type="project" value="UniProtKB-SubCell"/>
</dbReference>
<dbReference type="EMBL" id="JAJJMA010312421">
    <property type="protein sequence ID" value="MCL7049139.1"/>
    <property type="molecule type" value="Genomic_DNA"/>
</dbReference>
<keyword evidence="5" id="KW-0350">Heme biosynthesis</keyword>
<dbReference type="PANTHER" id="PTHR43448:SF2">
    <property type="entry name" value="PROTOHEME IX FARNESYLTRANSFERASE, MITOCHONDRIAL"/>
    <property type="match status" value="1"/>
</dbReference>
<proteinExistence type="predicted"/>
<protein>
    <recommendedName>
        <fullName evidence="7">Heme O synthase</fullName>
    </recommendedName>
</protein>
<keyword evidence="10" id="KW-1185">Reference proteome</keyword>
<evidence type="ECO:0000313" key="9">
    <source>
        <dbReference type="EMBL" id="MCL7049139.1"/>
    </source>
</evidence>
<keyword evidence="6 8" id="KW-0472">Membrane</keyword>
<keyword evidence="3 8" id="KW-0812">Transmembrane</keyword>
<dbReference type="InterPro" id="IPR006369">
    <property type="entry name" value="Protohaem_IX_farnesylTrfase"/>
</dbReference>
<evidence type="ECO:0000256" key="6">
    <source>
        <dbReference type="ARBA" id="ARBA00023136"/>
    </source>
</evidence>
<evidence type="ECO:0000256" key="2">
    <source>
        <dbReference type="ARBA" id="ARBA00022679"/>
    </source>
</evidence>
<accession>A0AA42B2X7</accession>
<evidence type="ECO:0000256" key="7">
    <source>
        <dbReference type="ARBA" id="ARBA00030253"/>
    </source>
</evidence>
<comment type="subcellular location">
    <subcellularLocation>
        <location evidence="1">Membrane</location>
        <topology evidence="1">Multi-pass membrane protein</topology>
    </subcellularLocation>
</comment>
<dbReference type="InterPro" id="IPR000537">
    <property type="entry name" value="UbiA_prenyltransferase"/>
</dbReference>
<evidence type="ECO:0000256" key="4">
    <source>
        <dbReference type="ARBA" id="ARBA00022989"/>
    </source>
</evidence>
<evidence type="ECO:0000256" key="3">
    <source>
        <dbReference type="ARBA" id="ARBA00022692"/>
    </source>
</evidence>
<evidence type="ECO:0000256" key="8">
    <source>
        <dbReference type="SAM" id="Phobius"/>
    </source>
</evidence>
<sequence>MWRRNSQSIKLLYLSNPSPNLQSPNSLLRSAVIFNDYGVRPGISQTQLHSSSGEFPSLNSLKSGLEKSDADRALRFSSSAAAVVGPSVASTTTIASLTKARDVAEVFRHYGRCYWELSKARLSMLVVATSGAGFVLGSGGAIDIAGLCVTCTGTMMVAASANSLNQVFEIKNDAKMNRTVRRPLPSGRISLPHAAMWATTVGVTGTALLACKANMLTAGLAASTLGLYAFVYTPLKQIHPVNTWVGAVVGAIPPLLG</sequence>
<organism evidence="9 10">
    <name type="scientific">Papaver nudicaule</name>
    <name type="common">Iceland poppy</name>
    <dbReference type="NCBI Taxonomy" id="74823"/>
    <lineage>
        <taxon>Eukaryota</taxon>
        <taxon>Viridiplantae</taxon>
        <taxon>Streptophyta</taxon>
        <taxon>Embryophyta</taxon>
        <taxon>Tracheophyta</taxon>
        <taxon>Spermatophyta</taxon>
        <taxon>Magnoliopsida</taxon>
        <taxon>Ranunculales</taxon>
        <taxon>Papaveraceae</taxon>
        <taxon>Papaveroideae</taxon>
        <taxon>Papaver</taxon>
    </lineage>
</organism>
<keyword evidence="2" id="KW-0808">Transferase</keyword>
<dbReference type="GO" id="GO:0008495">
    <property type="term" value="F:protoheme IX farnesyltransferase activity"/>
    <property type="evidence" value="ECO:0007669"/>
    <property type="project" value="InterPro"/>
</dbReference>
<evidence type="ECO:0000313" key="10">
    <source>
        <dbReference type="Proteomes" id="UP001177140"/>
    </source>
</evidence>
<evidence type="ECO:0000256" key="1">
    <source>
        <dbReference type="ARBA" id="ARBA00004141"/>
    </source>
</evidence>
<reference evidence="9" key="1">
    <citation type="submission" date="2022-03" db="EMBL/GenBank/DDBJ databases">
        <title>A functionally conserved STORR gene fusion in Papaver species that diverged 16.8 million years ago.</title>
        <authorList>
            <person name="Catania T."/>
        </authorList>
    </citation>
    <scope>NUCLEOTIDE SEQUENCE</scope>
    <source>
        <strain evidence="9">S-191538</strain>
    </source>
</reference>
<dbReference type="GO" id="GO:0006784">
    <property type="term" value="P:heme A biosynthetic process"/>
    <property type="evidence" value="ECO:0007669"/>
    <property type="project" value="TreeGrafter"/>
</dbReference>
<dbReference type="Gene3D" id="1.10.357.140">
    <property type="entry name" value="UbiA prenyltransferase"/>
    <property type="match status" value="1"/>
</dbReference>
<dbReference type="CDD" id="cd13957">
    <property type="entry name" value="PT_UbiA_Cox10"/>
    <property type="match status" value="1"/>
</dbReference>
<feature type="transmembrane region" description="Helical" evidence="8">
    <location>
        <begin position="122"/>
        <end position="138"/>
    </location>
</feature>
<dbReference type="FunFam" id="1.10.357.140:FF:000006">
    <property type="entry name" value="Protoheme IX farnesyltransferase, mitochondrial"/>
    <property type="match status" value="1"/>
</dbReference>
<name>A0AA42B2X7_PAPNU</name>